<dbReference type="Proteomes" id="UP001595904">
    <property type="component" value="Unassembled WGS sequence"/>
</dbReference>
<evidence type="ECO:0000256" key="1">
    <source>
        <dbReference type="SAM" id="MobiDB-lite"/>
    </source>
</evidence>
<protein>
    <submittedName>
        <fullName evidence="3">Energy transducer TonB</fullName>
    </submittedName>
</protein>
<feature type="compositionally biased region" description="Pro residues" evidence="1">
    <location>
        <begin position="60"/>
        <end position="69"/>
    </location>
</feature>
<keyword evidence="2" id="KW-0812">Transmembrane</keyword>
<reference evidence="4" key="1">
    <citation type="journal article" date="2019" name="Int. J. Syst. Evol. Microbiol.">
        <title>The Global Catalogue of Microorganisms (GCM) 10K type strain sequencing project: providing services to taxonomists for standard genome sequencing and annotation.</title>
        <authorList>
            <consortium name="The Broad Institute Genomics Platform"/>
            <consortium name="The Broad Institute Genome Sequencing Center for Infectious Disease"/>
            <person name="Wu L."/>
            <person name="Ma J."/>
        </authorList>
    </citation>
    <scope>NUCLEOTIDE SEQUENCE [LARGE SCALE GENOMIC DNA]</scope>
    <source>
        <strain evidence="4">CGMCC 1.10759</strain>
    </source>
</reference>
<accession>A0ABV8T3N4</accession>
<evidence type="ECO:0000256" key="2">
    <source>
        <dbReference type="SAM" id="Phobius"/>
    </source>
</evidence>
<keyword evidence="4" id="KW-1185">Reference proteome</keyword>
<feature type="region of interest" description="Disordered" evidence="1">
    <location>
        <begin position="57"/>
        <end position="109"/>
    </location>
</feature>
<feature type="compositionally biased region" description="Basic and acidic residues" evidence="1">
    <location>
        <begin position="70"/>
        <end position="87"/>
    </location>
</feature>
<evidence type="ECO:0000313" key="4">
    <source>
        <dbReference type="Proteomes" id="UP001595904"/>
    </source>
</evidence>
<evidence type="ECO:0000313" key="3">
    <source>
        <dbReference type="EMBL" id="MFC4313827.1"/>
    </source>
</evidence>
<proteinExistence type="predicted"/>
<feature type="transmembrane region" description="Helical" evidence="2">
    <location>
        <begin position="20"/>
        <end position="41"/>
    </location>
</feature>
<keyword evidence="2" id="KW-0472">Membrane</keyword>
<comment type="caution">
    <text evidence="3">The sequence shown here is derived from an EMBL/GenBank/DDBJ whole genome shotgun (WGS) entry which is preliminary data.</text>
</comment>
<sequence length="231" mass="24635">MTTPGITPNFPVPPPPPRRRIPVGLLLVLAGIAFVIGFFVLNRGEPPVPKQYVTQQITVLPPPPPPPPPQEEKLPEPEKIIEPKQEAEVQQDVQEVSETPSPEPSTDLAAGLNRAADIGADSFHLAAGKGGGMFGRGGGGGSWDAFVATHVRRALRADPRTSTASGYLEVLFVIDPNGKFERAELQSSTGNKELDAAIRDVLSRLPALSRGRPANVKPLMVTGINIRATQD</sequence>
<dbReference type="RefSeq" id="WP_380604497.1">
    <property type="nucleotide sequence ID" value="NZ_JBHSDU010000015.1"/>
</dbReference>
<feature type="compositionally biased region" description="Low complexity" evidence="1">
    <location>
        <begin position="88"/>
        <end position="98"/>
    </location>
</feature>
<keyword evidence="2" id="KW-1133">Transmembrane helix</keyword>
<dbReference type="SUPFAM" id="SSF74653">
    <property type="entry name" value="TolA/TonB C-terminal domain"/>
    <property type="match status" value="1"/>
</dbReference>
<dbReference type="Gene3D" id="3.30.1150.10">
    <property type="match status" value="1"/>
</dbReference>
<name>A0ABV8T3N4_9GAMM</name>
<dbReference type="EMBL" id="JBHSDU010000015">
    <property type="protein sequence ID" value="MFC4313827.1"/>
    <property type="molecule type" value="Genomic_DNA"/>
</dbReference>
<gene>
    <name evidence="3" type="ORF">ACFPN2_32435</name>
</gene>
<organism evidence="3 4">
    <name type="scientific">Steroidobacter flavus</name>
    <dbReference type="NCBI Taxonomy" id="1842136"/>
    <lineage>
        <taxon>Bacteria</taxon>
        <taxon>Pseudomonadati</taxon>
        <taxon>Pseudomonadota</taxon>
        <taxon>Gammaproteobacteria</taxon>
        <taxon>Steroidobacterales</taxon>
        <taxon>Steroidobacteraceae</taxon>
        <taxon>Steroidobacter</taxon>
    </lineage>
</organism>